<gene>
    <name evidence="2" type="ORF">ACFS2C_23860</name>
</gene>
<dbReference type="InterPro" id="IPR011009">
    <property type="entry name" value="Kinase-like_dom_sf"/>
</dbReference>
<reference evidence="3" key="1">
    <citation type="journal article" date="2019" name="Int. J. Syst. Evol. Microbiol.">
        <title>The Global Catalogue of Microorganisms (GCM) 10K type strain sequencing project: providing services to taxonomists for standard genome sequencing and annotation.</title>
        <authorList>
            <consortium name="The Broad Institute Genomics Platform"/>
            <consortium name="The Broad Institute Genome Sequencing Center for Infectious Disease"/>
            <person name="Wu L."/>
            <person name="Ma J."/>
        </authorList>
    </citation>
    <scope>NUCLEOTIDE SEQUENCE [LARGE SCALE GENOMIC DNA]</scope>
    <source>
        <strain evidence="3">IBRC-M 10906</strain>
    </source>
</reference>
<evidence type="ECO:0000313" key="2">
    <source>
        <dbReference type="EMBL" id="MFD2802429.1"/>
    </source>
</evidence>
<comment type="caution">
    <text evidence="2">The sequence shown here is derived from an EMBL/GenBank/DDBJ whole genome shotgun (WGS) entry which is preliminary data.</text>
</comment>
<organism evidence="2 3">
    <name type="scientific">Prauserella oleivorans</name>
    <dbReference type="NCBI Taxonomy" id="1478153"/>
    <lineage>
        <taxon>Bacteria</taxon>
        <taxon>Bacillati</taxon>
        <taxon>Actinomycetota</taxon>
        <taxon>Actinomycetes</taxon>
        <taxon>Pseudonocardiales</taxon>
        <taxon>Pseudonocardiaceae</taxon>
        <taxon>Prauserella</taxon>
    </lineage>
</organism>
<dbReference type="Proteomes" id="UP001597478">
    <property type="component" value="Unassembled WGS sequence"/>
</dbReference>
<dbReference type="InterPro" id="IPR002575">
    <property type="entry name" value="Aminoglycoside_PTrfase"/>
</dbReference>
<evidence type="ECO:0000313" key="3">
    <source>
        <dbReference type="Proteomes" id="UP001597478"/>
    </source>
</evidence>
<dbReference type="SUPFAM" id="SSF56112">
    <property type="entry name" value="Protein kinase-like (PK-like)"/>
    <property type="match status" value="1"/>
</dbReference>
<name>A0ABW5WG18_9PSEU</name>
<dbReference type="RefSeq" id="WP_377394421.1">
    <property type="nucleotide sequence ID" value="NZ_JBHSAN010000052.1"/>
</dbReference>
<protein>
    <submittedName>
        <fullName evidence="2">Phosphotransferase family protein</fullName>
    </submittedName>
</protein>
<dbReference type="EMBL" id="JBHUOF010000048">
    <property type="protein sequence ID" value="MFD2802429.1"/>
    <property type="molecule type" value="Genomic_DNA"/>
</dbReference>
<feature type="domain" description="Aminoglycoside phosphotransferase" evidence="1">
    <location>
        <begin position="35"/>
        <end position="234"/>
    </location>
</feature>
<keyword evidence="3" id="KW-1185">Reference proteome</keyword>
<dbReference type="Pfam" id="PF01636">
    <property type="entry name" value="APH"/>
    <property type="match status" value="1"/>
</dbReference>
<dbReference type="Gene3D" id="3.90.1200.10">
    <property type="match status" value="1"/>
</dbReference>
<evidence type="ECO:0000259" key="1">
    <source>
        <dbReference type="Pfam" id="PF01636"/>
    </source>
</evidence>
<proteinExistence type="predicted"/>
<accession>A0ABW5WG18</accession>
<sequence length="281" mass="29664">MPDRRTALAVAAAVGAARRYGVPADAPDVLADRSNVLVRLGNVVARVPATTALARPDAADWLARDVSLASFLARRGAPVVAPTEDPPAGPHLVAGLPVTFWRYVRHDPAAIPAPGEVARSLAEIHEAARDYPGPLPGDGPVAELYRLLDLVTRDLGDAAPRLRADADRIAAEIAAAPGPRQVLHGDAHPGNLLATADGWRWIDFEDTWRGPLAWDLAVLSRTDRLDGAAAVAAYPGAPDAGALAPFVALRALFGVCWRFVIARRTPARLGEARAALAGYLR</sequence>